<dbReference type="Pfam" id="PF22572">
    <property type="entry name" value="GPR158_179_EC"/>
    <property type="match status" value="1"/>
</dbReference>
<dbReference type="InterPro" id="IPR043458">
    <property type="entry name" value="GPR158/179"/>
</dbReference>
<dbReference type="PROSITE" id="PS50259">
    <property type="entry name" value="G_PROTEIN_RECEP_F3_4"/>
    <property type="match status" value="1"/>
</dbReference>
<keyword evidence="8" id="KW-0297">G-protein coupled receptor</keyword>
<evidence type="ECO:0000256" key="10">
    <source>
        <dbReference type="ARBA" id="ARBA00023157"/>
    </source>
</evidence>
<organism evidence="20">
    <name type="scientific">Cacopsylla melanoneura</name>
    <dbReference type="NCBI Taxonomy" id="428564"/>
    <lineage>
        <taxon>Eukaryota</taxon>
        <taxon>Metazoa</taxon>
        <taxon>Ecdysozoa</taxon>
        <taxon>Arthropoda</taxon>
        <taxon>Hexapoda</taxon>
        <taxon>Insecta</taxon>
        <taxon>Pterygota</taxon>
        <taxon>Neoptera</taxon>
        <taxon>Paraneoptera</taxon>
        <taxon>Hemiptera</taxon>
        <taxon>Sternorrhyncha</taxon>
        <taxon>Psylloidea</taxon>
        <taxon>Psyllidae</taxon>
        <taxon>Psyllinae</taxon>
        <taxon>Cacopsylla</taxon>
    </lineage>
</organism>
<keyword evidence="14" id="KW-0628">Postsynaptic cell membrane</keyword>
<evidence type="ECO:0000256" key="14">
    <source>
        <dbReference type="ARBA" id="ARBA00023257"/>
    </source>
</evidence>
<dbReference type="EMBL" id="HBUF01104006">
    <property type="protein sequence ID" value="CAG6638806.1"/>
    <property type="molecule type" value="Transcribed_RNA"/>
</dbReference>
<name>A0A8D8QX33_9HEMI</name>
<feature type="domain" description="G-protein coupled receptors family 3 profile" evidence="19">
    <location>
        <begin position="362"/>
        <end position="613"/>
    </location>
</feature>
<dbReference type="AlphaFoldDB" id="A0A8D8QX33"/>
<evidence type="ECO:0000256" key="7">
    <source>
        <dbReference type="ARBA" id="ARBA00023018"/>
    </source>
</evidence>
<dbReference type="Pfam" id="PF00003">
    <property type="entry name" value="7tm_3"/>
    <property type="match status" value="1"/>
</dbReference>
<keyword evidence="15" id="KW-0966">Cell projection</keyword>
<keyword evidence="6 17" id="KW-1133">Transmembrane helix</keyword>
<evidence type="ECO:0000256" key="17">
    <source>
        <dbReference type="SAM" id="Phobius"/>
    </source>
</evidence>
<keyword evidence="13" id="KW-0807">Transducer</keyword>
<evidence type="ECO:0000256" key="1">
    <source>
        <dbReference type="ARBA" id="ARBA00004487"/>
    </source>
</evidence>
<comment type="similarity">
    <text evidence="2">Belongs to the G-protein coupled receptor 3 family.</text>
</comment>
<evidence type="ECO:0000313" key="20">
    <source>
        <dbReference type="EMBL" id="CAG6638804.1"/>
    </source>
</evidence>
<dbReference type="InterPro" id="IPR054714">
    <property type="entry name" value="GPR158_179_extracellular"/>
</dbReference>
<evidence type="ECO:0000256" key="9">
    <source>
        <dbReference type="ARBA" id="ARBA00023136"/>
    </source>
</evidence>
<keyword evidence="9 17" id="KW-0472">Membrane</keyword>
<feature type="transmembrane region" description="Helical" evidence="17">
    <location>
        <begin position="361"/>
        <end position="385"/>
    </location>
</feature>
<evidence type="ECO:0000256" key="6">
    <source>
        <dbReference type="ARBA" id="ARBA00022989"/>
    </source>
</evidence>
<evidence type="ECO:0000256" key="13">
    <source>
        <dbReference type="ARBA" id="ARBA00023224"/>
    </source>
</evidence>
<dbReference type="GO" id="GO:0045211">
    <property type="term" value="C:postsynaptic membrane"/>
    <property type="evidence" value="ECO:0007669"/>
    <property type="project" value="UniProtKB-SubCell"/>
</dbReference>
<evidence type="ECO:0000256" key="5">
    <source>
        <dbReference type="ARBA" id="ARBA00022729"/>
    </source>
</evidence>
<comment type="subcellular location">
    <subcellularLocation>
        <location evidence="1">Cell projection</location>
        <location evidence="1">Neuron projection</location>
    </subcellularLocation>
    <subcellularLocation>
        <location evidence="16">Postsynaptic cell membrane</location>
        <topology evidence="16">Multi-pass membrane protein</topology>
    </subcellularLocation>
</comment>
<evidence type="ECO:0000256" key="8">
    <source>
        <dbReference type="ARBA" id="ARBA00023040"/>
    </source>
</evidence>
<evidence type="ECO:0000256" key="15">
    <source>
        <dbReference type="ARBA" id="ARBA00023273"/>
    </source>
</evidence>
<reference evidence="20" key="1">
    <citation type="submission" date="2021-05" db="EMBL/GenBank/DDBJ databases">
        <authorList>
            <person name="Alioto T."/>
            <person name="Alioto T."/>
            <person name="Gomez Garrido J."/>
        </authorList>
    </citation>
    <scope>NUCLEOTIDE SEQUENCE</scope>
</reference>
<keyword evidence="12" id="KW-0325">Glycoprotein</keyword>
<dbReference type="GO" id="GO:0004930">
    <property type="term" value="F:G protein-coupled receptor activity"/>
    <property type="evidence" value="ECO:0007669"/>
    <property type="project" value="UniProtKB-KW"/>
</dbReference>
<dbReference type="PANTHER" id="PTHR32546:SF26">
    <property type="entry name" value="SMOG, ISOFORM D"/>
    <property type="match status" value="1"/>
</dbReference>
<evidence type="ECO:0000256" key="18">
    <source>
        <dbReference type="SAM" id="SignalP"/>
    </source>
</evidence>
<keyword evidence="4 17" id="KW-0812">Transmembrane</keyword>
<dbReference type="CDD" id="cd15293">
    <property type="entry name" value="7tmC_GPR158-like"/>
    <property type="match status" value="1"/>
</dbReference>
<dbReference type="EMBL" id="HBUF01104005">
    <property type="protein sequence ID" value="CAG6638804.1"/>
    <property type="molecule type" value="Transcribed_RNA"/>
</dbReference>
<evidence type="ECO:0000256" key="2">
    <source>
        <dbReference type="ARBA" id="ARBA00007242"/>
    </source>
</evidence>
<keyword evidence="3" id="KW-1003">Cell membrane</keyword>
<keyword evidence="5 18" id="KW-0732">Signal</keyword>
<dbReference type="GO" id="GO:0043005">
    <property type="term" value="C:neuron projection"/>
    <property type="evidence" value="ECO:0007669"/>
    <property type="project" value="UniProtKB-SubCell"/>
</dbReference>
<evidence type="ECO:0000256" key="3">
    <source>
        <dbReference type="ARBA" id="ARBA00022475"/>
    </source>
</evidence>
<feature type="transmembrane region" description="Helical" evidence="17">
    <location>
        <begin position="471"/>
        <end position="491"/>
    </location>
</feature>
<evidence type="ECO:0000256" key="11">
    <source>
        <dbReference type="ARBA" id="ARBA00023170"/>
    </source>
</evidence>
<feature type="signal peptide" evidence="18">
    <location>
        <begin position="1"/>
        <end position="22"/>
    </location>
</feature>
<sequence length="671" mass="76049">MIKFYIPVLTIMLFVDIQSISSYNNETESDDYDNNDTLYPITSMSTENIETTRFDFLVPSSSLKEENDLINDADEATDFPKVSQVTTSNVNNVIRAPTIDYKLLKPPTTTATTPTVTIVKPTVDTSKIVCPIKLLEIPILQTLIPSSYLALRGVLYNLARLNSTQYFYGKAYELLEKEANIASIAAYFAKRSAKGKEKLLTAYRNSQNTSSTPMYSYLLKKQYFDLGIIGGKWTSPAWDCVLNKWIFGWILSVQGISGSIGVFHTLDRVDLNQCDVDLALLFGGKHRCDPATTLCEHKRGFGLRRGGYDCKCKEGFAPPDAQSNASSWLYPGDKLEAANFTARCKQTCGQGMACKLETDHFLRHIILGVQILCMTLTFLLMCVVFNNRKWKTISAGMWTILETVLLGILIMYSSVLVHLWEPTTLQCLLASWLRELGFIVCYGAILLKLYRILMEFRTRKAHRLVLRDKDLLKYLCGMVLIIVAYLSAWTASNMNFIEEGFSLLTIGKSQDGSFFNACKPLWWDYVTEAGEVVLLLFGLHLGCAARNATVQFEERQFLWCSVFIELLFSSSFYVWRAFAVHPIHPDVNLIAVFIRSHVTNTMVLLVLFFPKFWYHYKQHRDLQAQLTHEPSDVYKTTQDGAAGYISDIDVSEVNIADMNPDEIRVSTTRLN</sequence>
<feature type="transmembrane region" description="Helical" evidence="17">
    <location>
        <begin position="587"/>
        <end position="610"/>
    </location>
</feature>
<feature type="transmembrane region" description="Helical" evidence="17">
    <location>
        <begin position="432"/>
        <end position="450"/>
    </location>
</feature>
<evidence type="ECO:0000256" key="12">
    <source>
        <dbReference type="ARBA" id="ARBA00023180"/>
    </source>
</evidence>
<keyword evidence="7" id="KW-0770">Synapse</keyword>
<protein>
    <submittedName>
        <fullName evidence="20">Probable G-protein coupled receptor 158</fullName>
    </submittedName>
</protein>
<feature type="chain" id="PRO_5033670875" evidence="18">
    <location>
        <begin position="23"/>
        <end position="671"/>
    </location>
</feature>
<keyword evidence="10" id="KW-1015">Disulfide bond</keyword>
<keyword evidence="11 20" id="KW-0675">Receptor</keyword>
<dbReference type="InterPro" id="IPR017978">
    <property type="entry name" value="GPCR_3_C"/>
</dbReference>
<dbReference type="PANTHER" id="PTHR32546">
    <property type="entry name" value="G-PROTEIN COUPLED RECEPTOR 158-RELATED"/>
    <property type="match status" value="1"/>
</dbReference>
<evidence type="ECO:0000259" key="19">
    <source>
        <dbReference type="PROSITE" id="PS50259"/>
    </source>
</evidence>
<proteinExistence type="inferred from homology"/>
<evidence type="ECO:0000256" key="4">
    <source>
        <dbReference type="ARBA" id="ARBA00022692"/>
    </source>
</evidence>
<accession>A0A8D8QX33</accession>
<feature type="transmembrane region" description="Helical" evidence="17">
    <location>
        <begin position="557"/>
        <end position="575"/>
    </location>
</feature>
<feature type="transmembrane region" description="Helical" evidence="17">
    <location>
        <begin position="525"/>
        <end position="545"/>
    </location>
</feature>
<evidence type="ECO:0000256" key="16">
    <source>
        <dbReference type="ARBA" id="ARBA00034104"/>
    </source>
</evidence>
<feature type="transmembrane region" description="Helical" evidence="17">
    <location>
        <begin position="397"/>
        <end position="420"/>
    </location>
</feature>